<reference evidence="2" key="2">
    <citation type="submission" date="2021-09" db="EMBL/GenBank/DDBJ databases">
        <authorList>
            <person name="Jia N."/>
            <person name="Wang J."/>
            <person name="Shi W."/>
            <person name="Du L."/>
            <person name="Sun Y."/>
            <person name="Zhan W."/>
            <person name="Jiang J."/>
            <person name="Wang Q."/>
            <person name="Zhang B."/>
            <person name="Ji P."/>
            <person name="Sakyi L.B."/>
            <person name="Cui X."/>
            <person name="Yuan T."/>
            <person name="Jiang B."/>
            <person name="Yang W."/>
            <person name="Lam T.T.-Y."/>
            <person name="Chang Q."/>
            <person name="Ding S."/>
            <person name="Wang X."/>
            <person name="Zhu J."/>
            <person name="Ruan X."/>
            <person name="Zhao L."/>
            <person name="Wei J."/>
            <person name="Que T."/>
            <person name="Du C."/>
            <person name="Cheng J."/>
            <person name="Dai P."/>
            <person name="Han X."/>
            <person name="Huang E."/>
            <person name="Gao Y."/>
            <person name="Liu J."/>
            <person name="Shao H."/>
            <person name="Ye R."/>
            <person name="Li L."/>
            <person name="Wei W."/>
            <person name="Wang X."/>
            <person name="Wang C."/>
            <person name="Huo Q."/>
            <person name="Li W."/>
            <person name="Guo W."/>
            <person name="Chen H."/>
            <person name="Chen S."/>
            <person name="Zhou L."/>
            <person name="Zhou L."/>
            <person name="Ni X."/>
            <person name="Tian J."/>
            <person name="Zhou Y."/>
            <person name="Sheng Y."/>
            <person name="Liu T."/>
            <person name="Pan Y."/>
            <person name="Xia L."/>
            <person name="Li J."/>
            <person name="Zhao F."/>
            <person name="Cao W."/>
        </authorList>
    </citation>
    <scope>NUCLEOTIDE SEQUENCE</scope>
    <source>
        <strain evidence="2">Rsan-2018</strain>
        <tissue evidence="2">Larvae</tissue>
    </source>
</reference>
<evidence type="ECO:0000313" key="2">
    <source>
        <dbReference type="EMBL" id="KAH7942935.1"/>
    </source>
</evidence>
<evidence type="ECO:0000256" key="1">
    <source>
        <dbReference type="SAM" id="Phobius"/>
    </source>
</evidence>
<dbReference type="SUPFAM" id="SSF54695">
    <property type="entry name" value="POZ domain"/>
    <property type="match status" value="1"/>
</dbReference>
<dbReference type="InterPro" id="IPR011333">
    <property type="entry name" value="SKP1/BTB/POZ_sf"/>
</dbReference>
<dbReference type="EMBL" id="JABSTV010001253">
    <property type="protein sequence ID" value="KAH7942935.1"/>
    <property type="molecule type" value="Genomic_DNA"/>
</dbReference>
<proteinExistence type="predicted"/>
<protein>
    <submittedName>
        <fullName evidence="2">Uncharacterized protein</fullName>
    </submittedName>
</protein>
<dbReference type="VEuPathDB" id="VectorBase:RSAN_045450"/>
<dbReference type="Proteomes" id="UP000821837">
    <property type="component" value="Unassembled WGS sequence"/>
</dbReference>
<keyword evidence="1" id="KW-1133">Transmembrane helix</keyword>
<evidence type="ECO:0000313" key="3">
    <source>
        <dbReference type="Proteomes" id="UP000821837"/>
    </source>
</evidence>
<feature type="transmembrane region" description="Helical" evidence="1">
    <location>
        <begin position="97"/>
        <end position="119"/>
    </location>
</feature>
<reference evidence="2" key="1">
    <citation type="journal article" date="2020" name="Cell">
        <title>Large-Scale Comparative Analyses of Tick Genomes Elucidate Their Genetic Diversity and Vector Capacities.</title>
        <authorList>
            <consortium name="Tick Genome and Microbiome Consortium (TIGMIC)"/>
            <person name="Jia N."/>
            <person name="Wang J."/>
            <person name="Shi W."/>
            <person name="Du L."/>
            <person name="Sun Y."/>
            <person name="Zhan W."/>
            <person name="Jiang J.F."/>
            <person name="Wang Q."/>
            <person name="Zhang B."/>
            <person name="Ji P."/>
            <person name="Bell-Sakyi L."/>
            <person name="Cui X.M."/>
            <person name="Yuan T.T."/>
            <person name="Jiang B.G."/>
            <person name="Yang W.F."/>
            <person name="Lam T.T."/>
            <person name="Chang Q.C."/>
            <person name="Ding S.J."/>
            <person name="Wang X.J."/>
            <person name="Zhu J.G."/>
            <person name="Ruan X.D."/>
            <person name="Zhao L."/>
            <person name="Wei J.T."/>
            <person name="Ye R.Z."/>
            <person name="Que T.C."/>
            <person name="Du C.H."/>
            <person name="Zhou Y.H."/>
            <person name="Cheng J.X."/>
            <person name="Dai P.F."/>
            <person name="Guo W.B."/>
            <person name="Han X.H."/>
            <person name="Huang E.J."/>
            <person name="Li L.F."/>
            <person name="Wei W."/>
            <person name="Gao Y.C."/>
            <person name="Liu J.Z."/>
            <person name="Shao H.Z."/>
            <person name="Wang X."/>
            <person name="Wang C.C."/>
            <person name="Yang T.C."/>
            <person name="Huo Q.B."/>
            <person name="Li W."/>
            <person name="Chen H.Y."/>
            <person name="Chen S.E."/>
            <person name="Zhou L.G."/>
            <person name="Ni X.B."/>
            <person name="Tian J.H."/>
            <person name="Sheng Y."/>
            <person name="Liu T."/>
            <person name="Pan Y.S."/>
            <person name="Xia L.Y."/>
            <person name="Li J."/>
            <person name="Zhao F."/>
            <person name="Cao W.C."/>
        </authorList>
    </citation>
    <scope>NUCLEOTIDE SEQUENCE</scope>
    <source>
        <strain evidence="2">Rsan-2018</strain>
    </source>
</reference>
<dbReference type="Gene3D" id="3.30.710.10">
    <property type="entry name" value="Potassium Channel Kv1.1, Chain A"/>
    <property type="match status" value="1"/>
</dbReference>
<keyword evidence="3" id="KW-1185">Reference proteome</keyword>
<sequence>MDSATYYGPGGVVVDDASWSSASPEPSYSVTRQNALFRGEPREMFGCLFGLDTDGGLCLKEKDVHGAYLLDRCPMYVEPILEYLQNGRLLLNDKVSYPGQLTVMMATLTLMIMLMMMAMRGPSLTDAIMDGSVLYGVNFRYAKLYQRQPAELRPPARCSLATQT</sequence>
<organism evidence="2 3">
    <name type="scientific">Rhipicephalus sanguineus</name>
    <name type="common">Brown dog tick</name>
    <name type="synonym">Ixodes sanguineus</name>
    <dbReference type="NCBI Taxonomy" id="34632"/>
    <lineage>
        <taxon>Eukaryota</taxon>
        <taxon>Metazoa</taxon>
        <taxon>Ecdysozoa</taxon>
        <taxon>Arthropoda</taxon>
        <taxon>Chelicerata</taxon>
        <taxon>Arachnida</taxon>
        <taxon>Acari</taxon>
        <taxon>Parasitiformes</taxon>
        <taxon>Ixodida</taxon>
        <taxon>Ixodoidea</taxon>
        <taxon>Ixodidae</taxon>
        <taxon>Rhipicephalinae</taxon>
        <taxon>Rhipicephalus</taxon>
        <taxon>Rhipicephalus</taxon>
    </lineage>
</organism>
<dbReference type="AlphaFoldDB" id="A0A9D4PJ02"/>
<comment type="caution">
    <text evidence="2">The sequence shown here is derived from an EMBL/GenBank/DDBJ whole genome shotgun (WGS) entry which is preliminary data.</text>
</comment>
<gene>
    <name evidence="2" type="ORF">HPB52_002710</name>
</gene>
<accession>A0A9D4PJ02</accession>
<keyword evidence="1" id="KW-0472">Membrane</keyword>
<keyword evidence="1" id="KW-0812">Transmembrane</keyword>
<name>A0A9D4PJ02_RHISA</name>